<proteinExistence type="predicted"/>
<evidence type="ECO:0000259" key="1">
    <source>
        <dbReference type="Pfam" id="PF12392"/>
    </source>
</evidence>
<dbReference type="PANTHER" id="PTHR30217">
    <property type="entry name" value="PEPTIDASE U32 FAMILY"/>
    <property type="match status" value="1"/>
</dbReference>
<dbReference type="Pfam" id="PF12392">
    <property type="entry name" value="DUF3656"/>
    <property type="match status" value="1"/>
</dbReference>
<dbReference type="InterPro" id="IPR001539">
    <property type="entry name" value="Peptidase_U32"/>
</dbReference>
<protein>
    <submittedName>
        <fullName evidence="2">U32 family peptidase</fullName>
    </submittedName>
</protein>
<organism evidence="2 3">
    <name type="scientific">Youxingia wuxianensis</name>
    <dbReference type="NCBI Taxonomy" id="2763678"/>
    <lineage>
        <taxon>Bacteria</taxon>
        <taxon>Bacillati</taxon>
        <taxon>Bacillota</taxon>
        <taxon>Clostridia</taxon>
        <taxon>Eubacteriales</taxon>
        <taxon>Oscillospiraceae</taxon>
        <taxon>Youxingia</taxon>
    </lineage>
</organism>
<dbReference type="PROSITE" id="PS01276">
    <property type="entry name" value="PEPTIDASE_U32"/>
    <property type="match status" value="1"/>
</dbReference>
<dbReference type="InterPro" id="IPR020988">
    <property type="entry name" value="Pept_U32_collagenase"/>
</dbReference>
<dbReference type="InterPro" id="IPR051454">
    <property type="entry name" value="RNA/ubiquinone_mod_enzymes"/>
</dbReference>
<evidence type="ECO:0000313" key="2">
    <source>
        <dbReference type="EMBL" id="MBC8586035.1"/>
    </source>
</evidence>
<feature type="domain" description="Peptidase U32 collagenase" evidence="1">
    <location>
        <begin position="307"/>
        <end position="415"/>
    </location>
</feature>
<gene>
    <name evidence="2" type="ORF">H8705_10620</name>
</gene>
<keyword evidence="3" id="KW-1185">Reference proteome</keyword>
<dbReference type="AlphaFoldDB" id="A0A926IIB7"/>
<sequence>MEHKVLPEILAPAGSAEALYAAIACGADAVYLGIDVLNARRGAENFTAENLRQTVANAHIKGVKVYLTLNIVVLENEISQLMDTVKLACEAGVDAVIVQDLGAAALIKKCAPALRMHASTQMAVHNPEGARVLEELGFSRVVLARELSKEEIAAVVRFTSMEVEVFVHGALCMCVSGQCYLSSVLGQRSGNRGLCAQPCRLSFQSAATDYALSLKDMSLIARARELQEIGVASLKIEGRMKRPEYVAAAVTACRDALEGRPVDLERLQSVFSRSGFTDGYFSGRRDLTMFGVRHKQDVLAAAGVLGKLENLYNEPKKHIQKVGVEFSFSMQAGKAASLEVTDQDGNSVSVDGQTPEIAVNKPTDEARVKAALEKTGGTPYRVESIRIQLGEGLMMPVSLINAMRRDALDRLDEIRAKPKTIQFTDRRELPLGVLHAQRPALRVRCARSSQLSRYLLEQAEMVILPVPEMEKLCKAEPLVSRENLCVGLPRMLFSGQEQLISRLKILKEQGISHASVGNLGALAIGKQLGFHLHGECFFNVVNSYGADALARLGLKDLELSFELGLTAAKRLRSPIPYGVAVYGHLPLMTVRNCPVKAAVGCQRCQGGENKLTDRKGNDFLVNCAWGCSEILNPVPLFMGDRMEELSGLDFGVLRFTQETAPECEKIVKLYQEGGKAQGAFTRGLLYKTIY</sequence>
<accession>A0A926IIB7</accession>
<dbReference type="Pfam" id="PF01136">
    <property type="entry name" value="Peptidase_U32"/>
    <property type="match status" value="1"/>
</dbReference>
<dbReference type="PANTHER" id="PTHR30217:SF10">
    <property type="entry name" value="23S RRNA 5-HYDROXYCYTIDINE C2501 SYNTHASE"/>
    <property type="match status" value="1"/>
</dbReference>
<dbReference type="RefSeq" id="WP_262395753.1">
    <property type="nucleotide sequence ID" value="NZ_JACRTD010000007.1"/>
</dbReference>
<reference evidence="2" key="1">
    <citation type="submission" date="2020-08" db="EMBL/GenBank/DDBJ databases">
        <title>Genome public.</title>
        <authorList>
            <person name="Liu C."/>
            <person name="Sun Q."/>
        </authorList>
    </citation>
    <scope>NUCLEOTIDE SEQUENCE</scope>
    <source>
        <strain evidence="2">NSJ-64</strain>
    </source>
</reference>
<comment type="caution">
    <text evidence="2">The sequence shown here is derived from an EMBL/GenBank/DDBJ whole genome shotgun (WGS) entry which is preliminary data.</text>
</comment>
<dbReference type="EMBL" id="JACRTD010000007">
    <property type="protein sequence ID" value="MBC8586035.1"/>
    <property type="molecule type" value="Genomic_DNA"/>
</dbReference>
<dbReference type="Proteomes" id="UP000623678">
    <property type="component" value="Unassembled WGS sequence"/>
</dbReference>
<dbReference type="SUPFAM" id="SSF51569">
    <property type="entry name" value="Aldolase"/>
    <property type="match status" value="1"/>
</dbReference>
<evidence type="ECO:0000313" key="3">
    <source>
        <dbReference type="Proteomes" id="UP000623678"/>
    </source>
</evidence>
<name>A0A926IIB7_9FIRM</name>